<evidence type="ECO:0000256" key="2">
    <source>
        <dbReference type="SAM" id="SignalP"/>
    </source>
</evidence>
<organism evidence="3 4">
    <name type="scientific">Calycomorphotria hydatis</name>
    <dbReference type="NCBI Taxonomy" id="2528027"/>
    <lineage>
        <taxon>Bacteria</taxon>
        <taxon>Pseudomonadati</taxon>
        <taxon>Planctomycetota</taxon>
        <taxon>Planctomycetia</taxon>
        <taxon>Planctomycetales</taxon>
        <taxon>Planctomycetaceae</taxon>
        <taxon>Calycomorphotria</taxon>
    </lineage>
</organism>
<keyword evidence="2" id="KW-0732">Signal</keyword>
<feature type="chain" id="PRO_5022046478" description="DUF481 domain-containing protein" evidence="2">
    <location>
        <begin position="23"/>
        <end position="380"/>
    </location>
</feature>
<dbReference type="InterPro" id="IPR007433">
    <property type="entry name" value="DUF481"/>
</dbReference>
<sequence length="380" mass="43243" precursor="true">MIGFFRYLTLLLLLTVFVGATAAEEISRDKPVEILVLTNGDRLSGQSLDFDGQGILWRFPHGGEIVIPLALIESFETMEPLVPEAKEQTATPSPISTALHTTEELPTGESTGHDTASEIEQVLHEEDIPFSAGEAVYRFLWDSGDWFGEEISAWTKSFELGGAWTDGNSRTSTLTSGGSFEREYSRITSKLTWGGRYTTAQGVATDNRWWANSTFDYDYEGDWFFFTTTRHEYNEFKDLKYRGTYSGGIGYRFVKEKDRRIIARLGPAVTLEYYDEPTGARQTPDMFGEFEIVWPMHERVDFELTSAVTPSMNDVSIFRMTNTSGLILHLDDRDKWAFRLGLRHEYDSQPNGDLLPNDITTTMQLVYHRNGTSKVKRLKY</sequence>
<dbReference type="EMBL" id="CP036316">
    <property type="protein sequence ID" value="QDT64649.1"/>
    <property type="molecule type" value="Genomic_DNA"/>
</dbReference>
<dbReference type="KEGG" id="chya:V22_18890"/>
<protein>
    <recommendedName>
        <fullName evidence="5">DUF481 domain-containing protein</fullName>
    </recommendedName>
</protein>
<dbReference type="RefSeq" id="WP_145262001.1">
    <property type="nucleotide sequence ID" value="NZ_CP036316.1"/>
</dbReference>
<dbReference type="Pfam" id="PF04338">
    <property type="entry name" value="DUF481"/>
    <property type="match status" value="1"/>
</dbReference>
<dbReference type="Proteomes" id="UP000319976">
    <property type="component" value="Chromosome"/>
</dbReference>
<dbReference type="OrthoDB" id="209144at2"/>
<gene>
    <name evidence="3" type="ORF">V22_18890</name>
</gene>
<reference evidence="3 4" key="1">
    <citation type="submission" date="2019-02" db="EMBL/GenBank/DDBJ databases">
        <title>Deep-cultivation of Planctomycetes and their phenomic and genomic characterization uncovers novel biology.</title>
        <authorList>
            <person name="Wiegand S."/>
            <person name="Jogler M."/>
            <person name="Boedeker C."/>
            <person name="Pinto D."/>
            <person name="Vollmers J."/>
            <person name="Rivas-Marin E."/>
            <person name="Kohn T."/>
            <person name="Peeters S.H."/>
            <person name="Heuer A."/>
            <person name="Rast P."/>
            <person name="Oberbeckmann S."/>
            <person name="Bunk B."/>
            <person name="Jeske O."/>
            <person name="Meyerdierks A."/>
            <person name="Storesund J.E."/>
            <person name="Kallscheuer N."/>
            <person name="Luecker S."/>
            <person name="Lage O.M."/>
            <person name="Pohl T."/>
            <person name="Merkel B.J."/>
            <person name="Hornburger P."/>
            <person name="Mueller R.-W."/>
            <person name="Bruemmer F."/>
            <person name="Labrenz M."/>
            <person name="Spormann A.M."/>
            <person name="Op den Camp H."/>
            <person name="Overmann J."/>
            <person name="Amann R."/>
            <person name="Jetten M.S.M."/>
            <person name="Mascher T."/>
            <person name="Medema M.H."/>
            <person name="Devos D.P."/>
            <person name="Kaster A.-K."/>
            <person name="Ovreas L."/>
            <person name="Rohde M."/>
            <person name="Galperin M.Y."/>
            <person name="Jogler C."/>
        </authorList>
    </citation>
    <scope>NUCLEOTIDE SEQUENCE [LARGE SCALE GENOMIC DNA]</scope>
    <source>
        <strain evidence="3 4">V22</strain>
    </source>
</reference>
<feature type="compositionally biased region" description="Polar residues" evidence="1">
    <location>
        <begin position="88"/>
        <end position="100"/>
    </location>
</feature>
<feature type="region of interest" description="Disordered" evidence="1">
    <location>
        <begin position="84"/>
        <end position="113"/>
    </location>
</feature>
<proteinExistence type="predicted"/>
<evidence type="ECO:0000313" key="4">
    <source>
        <dbReference type="Proteomes" id="UP000319976"/>
    </source>
</evidence>
<feature type="signal peptide" evidence="2">
    <location>
        <begin position="1"/>
        <end position="22"/>
    </location>
</feature>
<name>A0A517T8G2_9PLAN</name>
<evidence type="ECO:0008006" key="5">
    <source>
        <dbReference type="Google" id="ProtNLM"/>
    </source>
</evidence>
<keyword evidence="4" id="KW-1185">Reference proteome</keyword>
<accession>A0A517T8G2</accession>
<evidence type="ECO:0000313" key="3">
    <source>
        <dbReference type="EMBL" id="QDT64649.1"/>
    </source>
</evidence>
<dbReference type="AlphaFoldDB" id="A0A517T8G2"/>
<evidence type="ECO:0000256" key="1">
    <source>
        <dbReference type="SAM" id="MobiDB-lite"/>
    </source>
</evidence>